<keyword evidence="3 6" id="KW-0732">Signal</keyword>
<dbReference type="EMBL" id="GG662720">
    <property type="protein sequence ID" value="EAR86508.2"/>
    <property type="molecule type" value="Genomic_DNA"/>
</dbReference>
<dbReference type="InterPro" id="IPR029058">
    <property type="entry name" value="AB_hydrolase_fold"/>
</dbReference>
<dbReference type="GO" id="GO:0006508">
    <property type="term" value="P:proteolysis"/>
    <property type="evidence" value="ECO:0007669"/>
    <property type="project" value="UniProtKB-KW"/>
</dbReference>
<dbReference type="KEGG" id="tet:TTHERM_00035670"/>
<evidence type="ECO:0000256" key="5">
    <source>
        <dbReference type="ARBA" id="ARBA00023180"/>
    </source>
</evidence>
<protein>
    <submittedName>
        <fullName evidence="7">Serine carboxypeptidase S28 family protein</fullName>
    </submittedName>
</protein>
<reference evidence="8" key="1">
    <citation type="journal article" date="2006" name="PLoS Biol.">
        <title>Macronuclear genome sequence of the ciliate Tetrahymena thermophila, a model eukaryote.</title>
        <authorList>
            <person name="Eisen J.A."/>
            <person name="Coyne R.S."/>
            <person name="Wu M."/>
            <person name="Wu D."/>
            <person name="Thiagarajan M."/>
            <person name="Wortman J.R."/>
            <person name="Badger J.H."/>
            <person name="Ren Q."/>
            <person name="Amedeo P."/>
            <person name="Jones K.M."/>
            <person name="Tallon L.J."/>
            <person name="Delcher A.L."/>
            <person name="Salzberg S.L."/>
            <person name="Silva J.C."/>
            <person name="Haas B.J."/>
            <person name="Majoros W.H."/>
            <person name="Farzad M."/>
            <person name="Carlton J.M."/>
            <person name="Smith R.K. Jr."/>
            <person name="Garg J."/>
            <person name="Pearlman R.E."/>
            <person name="Karrer K.M."/>
            <person name="Sun L."/>
            <person name="Manning G."/>
            <person name="Elde N.C."/>
            <person name="Turkewitz A.P."/>
            <person name="Asai D.J."/>
            <person name="Wilkes D.E."/>
            <person name="Wang Y."/>
            <person name="Cai H."/>
            <person name="Collins K."/>
            <person name="Stewart B.A."/>
            <person name="Lee S.R."/>
            <person name="Wilamowska K."/>
            <person name="Weinberg Z."/>
            <person name="Ruzzo W.L."/>
            <person name="Wloga D."/>
            <person name="Gaertig J."/>
            <person name="Frankel J."/>
            <person name="Tsao C.-C."/>
            <person name="Gorovsky M.A."/>
            <person name="Keeling P.J."/>
            <person name="Waller R.F."/>
            <person name="Patron N.J."/>
            <person name="Cherry J.M."/>
            <person name="Stover N.A."/>
            <person name="Krieger C.J."/>
            <person name="del Toro C."/>
            <person name="Ryder H.F."/>
            <person name="Williamson S.C."/>
            <person name="Barbeau R.A."/>
            <person name="Hamilton E.P."/>
            <person name="Orias E."/>
        </authorList>
    </citation>
    <scope>NUCLEOTIDE SEQUENCE [LARGE SCALE GENOMIC DNA]</scope>
    <source>
        <strain evidence="8">SB210</strain>
    </source>
</reference>
<dbReference type="GO" id="GO:0008239">
    <property type="term" value="F:dipeptidyl-peptidase activity"/>
    <property type="evidence" value="ECO:0007669"/>
    <property type="project" value="TreeGrafter"/>
</dbReference>
<feature type="signal peptide" evidence="6">
    <location>
        <begin position="1"/>
        <end position="16"/>
    </location>
</feature>
<evidence type="ECO:0000256" key="1">
    <source>
        <dbReference type="ARBA" id="ARBA00011079"/>
    </source>
</evidence>
<dbReference type="AlphaFoldDB" id="Q22MF3"/>
<name>Q22MF3_TETTS</name>
<dbReference type="Gene3D" id="1.20.120.980">
    <property type="entry name" value="Serine carboxypeptidase S28, SKS domain"/>
    <property type="match status" value="1"/>
</dbReference>
<evidence type="ECO:0000256" key="6">
    <source>
        <dbReference type="SAM" id="SignalP"/>
    </source>
</evidence>
<dbReference type="STRING" id="312017.Q22MF3"/>
<dbReference type="HOGENOM" id="CLU_020959_0_0_1"/>
<dbReference type="eggNOG" id="KOG2183">
    <property type="taxonomic scope" value="Eukaryota"/>
</dbReference>
<keyword evidence="4" id="KW-0378">Hydrolase</keyword>
<dbReference type="Proteomes" id="UP000009168">
    <property type="component" value="Unassembled WGS sequence"/>
</dbReference>
<evidence type="ECO:0000313" key="7">
    <source>
        <dbReference type="EMBL" id="EAR86508.2"/>
    </source>
</evidence>
<dbReference type="PROSITE" id="PS51257">
    <property type="entry name" value="PROKAR_LIPOPROTEIN"/>
    <property type="match status" value="1"/>
</dbReference>
<dbReference type="Gene3D" id="3.40.50.1820">
    <property type="entry name" value="alpha/beta hydrolase"/>
    <property type="match status" value="1"/>
</dbReference>
<gene>
    <name evidence="7" type="ORF">TTHERM_00035670</name>
</gene>
<dbReference type="ESTHER" id="tetts-q22mf3">
    <property type="family name" value="Prolylcarboxypeptidase"/>
</dbReference>
<keyword evidence="7" id="KW-0121">Carboxypeptidase</keyword>
<organism evidence="7 8">
    <name type="scientific">Tetrahymena thermophila (strain SB210)</name>
    <dbReference type="NCBI Taxonomy" id="312017"/>
    <lineage>
        <taxon>Eukaryota</taxon>
        <taxon>Sar</taxon>
        <taxon>Alveolata</taxon>
        <taxon>Ciliophora</taxon>
        <taxon>Intramacronucleata</taxon>
        <taxon>Oligohymenophorea</taxon>
        <taxon>Hymenostomatida</taxon>
        <taxon>Tetrahymenina</taxon>
        <taxon>Tetrahymenidae</taxon>
        <taxon>Tetrahymena</taxon>
    </lineage>
</organism>
<accession>Q22MF3</accession>
<dbReference type="GeneID" id="7847265"/>
<dbReference type="RefSeq" id="XP_977067.2">
    <property type="nucleotide sequence ID" value="XM_971974.2"/>
</dbReference>
<dbReference type="OrthoDB" id="2130629at2759"/>
<dbReference type="InterPro" id="IPR008758">
    <property type="entry name" value="Peptidase_S28"/>
</dbReference>
<keyword evidence="5" id="KW-0325">Glycoprotein</keyword>
<evidence type="ECO:0000256" key="3">
    <source>
        <dbReference type="ARBA" id="ARBA00022729"/>
    </source>
</evidence>
<dbReference type="PANTHER" id="PTHR11010:SF38">
    <property type="entry name" value="LYSOSOMAL PRO-X CARBOXYPEPTIDASE"/>
    <property type="match status" value="1"/>
</dbReference>
<proteinExistence type="inferred from homology"/>
<comment type="similarity">
    <text evidence="1">Belongs to the peptidase S28 family.</text>
</comment>
<dbReference type="Pfam" id="PF05577">
    <property type="entry name" value="Peptidase_S28"/>
    <property type="match status" value="1"/>
</dbReference>
<dbReference type="SUPFAM" id="SSF53474">
    <property type="entry name" value="alpha/beta-Hydrolases"/>
    <property type="match status" value="1"/>
</dbReference>
<evidence type="ECO:0000256" key="4">
    <source>
        <dbReference type="ARBA" id="ARBA00022801"/>
    </source>
</evidence>
<dbReference type="InParanoid" id="Q22MF3"/>
<feature type="chain" id="PRO_5004201111" evidence="6">
    <location>
        <begin position="17"/>
        <end position="492"/>
    </location>
</feature>
<dbReference type="InterPro" id="IPR042269">
    <property type="entry name" value="Ser_carbopepase_S28_SKS"/>
</dbReference>
<dbReference type="PANTHER" id="PTHR11010">
    <property type="entry name" value="PROTEASE S28 PRO-X CARBOXYPEPTIDASE-RELATED"/>
    <property type="match status" value="1"/>
</dbReference>
<sequence>MKNLIVLILIFGLACSQQYQTKYFDQLVDHIGFETGDKTFKQKYLIKDDYYRYDKGPILFYCGNEAPVDFSFGGAGFMHTTLAQELNALVVFMEHRYFGESQPFGTEKESFKKGNNKYLTSFQAINDYAKFLVWFKKSLGCGDDECPVVAFGASYGGMLSAWIRMKFPEIIDVSLASSAPIFLYENREGIDETLFYKIVTDTYEQNGCNTQIHRAMNILTDLINSPVPSFLFKIQNKKILNEINEGMKTCKPITDQDNLDVLRSYIDQAYSYMSMFNYPQEGHFVSKMPAWPANYSCTPFEAINDKSTISQLFQAVKKSVDVYYDFEEQKECTNFNTGSTGEINTSAYEILTCADIVQPIHPNGVTDMFYDQPWDKDSYQQYCQETFGLTPNYDYVLNFYGGKNDEEMKQFTRIIFSNGLLDPWQSGSPTKYISDDLPIINMYAAAHCSDLRLPQNGDVESVIQARIQEEKYIKQWIQEKLPTEYFTKKSQI</sequence>
<keyword evidence="8" id="KW-1185">Reference proteome</keyword>
<evidence type="ECO:0000313" key="8">
    <source>
        <dbReference type="Proteomes" id="UP000009168"/>
    </source>
</evidence>
<dbReference type="GO" id="GO:0070008">
    <property type="term" value="F:serine-type exopeptidase activity"/>
    <property type="evidence" value="ECO:0007669"/>
    <property type="project" value="InterPro"/>
</dbReference>
<keyword evidence="2" id="KW-0645">Protease</keyword>
<evidence type="ECO:0000256" key="2">
    <source>
        <dbReference type="ARBA" id="ARBA00022670"/>
    </source>
</evidence>
<dbReference type="GO" id="GO:0004180">
    <property type="term" value="F:carboxypeptidase activity"/>
    <property type="evidence" value="ECO:0007669"/>
    <property type="project" value="UniProtKB-KW"/>
</dbReference>